<evidence type="ECO:0000313" key="4">
    <source>
        <dbReference type="Proteomes" id="UP001295684"/>
    </source>
</evidence>
<dbReference type="SMART" id="SM00369">
    <property type="entry name" value="LRR_TYP"/>
    <property type="match status" value="2"/>
</dbReference>
<dbReference type="InterPro" id="IPR050216">
    <property type="entry name" value="LRR_domain-containing"/>
</dbReference>
<comment type="caution">
    <text evidence="3">The sequence shown here is derived from an EMBL/GenBank/DDBJ whole genome shotgun (WGS) entry which is preliminary data.</text>
</comment>
<dbReference type="Proteomes" id="UP001295684">
    <property type="component" value="Unassembled WGS sequence"/>
</dbReference>
<dbReference type="GO" id="GO:0005737">
    <property type="term" value="C:cytoplasm"/>
    <property type="evidence" value="ECO:0007669"/>
    <property type="project" value="TreeGrafter"/>
</dbReference>
<dbReference type="PANTHER" id="PTHR48051:SF1">
    <property type="entry name" value="RAS SUPPRESSOR PROTEIN 1"/>
    <property type="match status" value="1"/>
</dbReference>
<keyword evidence="1" id="KW-0433">Leucine-rich repeat</keyword>
<dbReference type="SUPFAM" id="SSF52058">
    <property type="entry name" value="L domain-like"/>
    <property type="match status" value="1"/>
</dbReference>
<organism evidence="3 4">
    <name type="scientific">Euplotes crassus</name>
    <dbReference type="NCBI Taxonomy" id="5936"/>
    <lineage>
        <taxon>Eukaryota</taxon>
        <taxon>Sar</taxon>
        <taxon>Alveolata</taxon>
        <taxon>Ciliophora</taxon>
        <taxon>Intramacronucleata</taxon>
        <taxon>Spirotrichea</taxon>
        <taxon>Hypotrichia</taxon>
        <taxon>Euplotida</taxon>
        <taxon>Euplotidae</taxon>
        <taxon>Moneuplotes</taxon>
    </lineage>
</organism>
<keyword evidence="4" id="KW-1185">Reference proteome</keyword>
<dbReference type="AlphaFoldDB" id="A0AAD2D2L5"/>
<dbReference type="EMBL" id="CAMPGE010020351">
    <property type="protein sequence ID" value="CAI2378604.1"/>
    <property type="molecule type" value="Genomic_DNA"/>
</dbReference>
<dbReference type="Pfam" id="PF13855">
    <property type="entry name" value="LRR_8"/>
    <property type="match status" value="1"/>
</dbReference>
<evidence type="ECO:0000256" key="1">
    <source>
        <dbReference type="ARBA" id="ARBA00022614"/>
    </source>
</evidence>
<evidence type="ECO:0000256" key="2">
    <source>
        <dbReference type="ARBA" id="ARBA00022737"/>
    </source>
</evidence>
<dbReference type="PROSITE" id="PS51450">
    <property type="entry name" value="LRR"/>
    <property type="match status" value="1"/>
</dbReference>
<dbReference type="PANTHER" id="PTHR48051">
    <property type="match status" value="1"/>
</dbReference>
<proteinExistence type="predicted"/>
<dbReference type="InterPro" id="IPR003591">
    <property type="entry name" value="Leu-rich_rpt_typical-subtyp"/>
</dbReference>
<evidence type="ECO:0000313" key="3">
    <source>
        <dbReference type="EMBL" id="CAI2378604.1"/>
    </source>
</evidence>
<keyword evidence="2" id="KW-0677">Repeat</keyword>
<dbReference type="InterPro" id="IPR001611">
    <property type="entry name" value="Leu-rich_rpt"/>
</dbReference>
<name>A0AAD2D2L5_EUPCR</name>
<sequence>MPFIKPEYELNENQPSSKSGLHRELVARIKLAEKSKSLHFSSLNLDYIPSEVFDLTKIIRLDLSYNNLVKISEGIGALSNLTQLWLNDNPLREIPVAVSNCKKLKELDLKNTFIISLPKELAECKHLTYLNLDNCPLDDKLGETYGAGIDSMHTEFQKKNTRKHFKEDLFKSLAEWKYPSEDKKAVFDCVQEIFKAIKKSGIESKIVMKALCRNFQILFPVKLDEVDSELICQKLDQLQNEYIERQGGDTKVTFDEDTIG</sequence>
<dbReference type="InterPro" id="IPR032675">
    <property type="entry name" value="LRR_dom_sf"/>
</dbReference>
<accession>A0AAD2D2L5</accession>
<dbReference type="Gene3D" id="3.80.10.10">
    <property type="entry name" value="Ribonuclease Inhibitor"/>
    <property type="match status" value="1"/>
</dbReference>
<reference evidence="3" key="1">
    <citation type="submission" date="2023-07" db="EMBL/GenBank/DDBJ databases">
        <authorList>
            <consortium name="AG Swart"/>
            <person name="Singh M."/>
            <person name="Singh A."/>
            <person name="Seah K."/>
            <person name="Emmerich C."/>
        </authorList>
    </citation>
    <scope>NUCLEOTIDE SEQUENCE</scope>
    <source>
        <strain evidence="3">DP1</strain>
    </source>
</reference>
<gene>
    <name evidence="3" type="ORF">ECRASSUSDP1_LOCUS20002</name>
</gene>
<protein>
    <submittedName>
        <fullName evidence="3">Uncharacterized protein</fullName>
    </submittedName>
</protein>